<dbReference type="PRINTS" id="PR00420">
    <property type="entry name" value="RNGMNOXGNASE"/>
</dbReference>
<organism evidence="8 9">
    <name type="scientific">Lentinus brumalis</name>
    <dbReference type="NCBI Taxonomy" id="2498619"/>
    <lineage>
        <taxon>Eukaryota</taxon>
        <taxon>Fungi</taxon>
        <taxon>Dikarya</taxon>
        <taxon>Basidiomycota</taxon>
        <taxon>Agaricomycotina</taxon>
        <taxon>Agaricomycetes</taxon>
        <taxon>Polyporales</taxon>
        <taxon>Polyporaceae</taxon>
        <taxon>Lentinus</taxon>
    </lineage>
</organism>
<evidence type="ECO:0000256" key="3">
    <source>
        <dbReference type="ARBA" id="ARBA00022827"/>
    </source>
</evidence>
<evidence type="ECO:0000256" key="1">
    <source>
        <dbReference type="ARBA" id="ARBA00007992"/>
    </source>
</evidence>
<comment type="similarity">
    <text evidence="1">Belongs to the paxM FAD-dependent monooxygenase family.</text>
</comment>
<keyword evidence="5" id="KW-0503">Monooxygenase</keyword>
<dbReference type="SUPFAM" id="SSF51905">
    <property type="entry name" value="FAD/NAD(P)-binding domain"/>
    <property type="match status" value="1"/>
</dbReference>
<gene>
    <name evidence="8" type="ORF">OH76DRAFT_469157</name>
</gene>
<feature type="domain" description="FAD-binding" evidence="7">
    <location>
        <begin position="21"/>
        <end position="366"/>
    </location>
</feature>
<keyword evidence="2" id="KW-0285">Flavoprotein</keyword>
<dbReference type="PANTHER" id="PTHR13789">
    <property type="entry name" value="MONOOXYGENASE"/>
    <property type="match status" value="1"/>
</dbReference>
<dbReference type="InterPro" id="IPR036188">
    <property type="entry name" value="FAD/NAD-bd_sf"/>
</dbReference>
<dbReference type="GO" id="GO:0071949">
    <property type="term" value="F:FAD binding"/>
    <property type="evidence" value="ECO:0007669"/>
    <property type="project" value="InterPro"/>
</dbReference>
<dbReference type="Proteomes" id="UP000256964">
    <property type="component" value="Unassembled WGS sequence"/>
</dbReference>
<dbReference type="InterPro" id="IPR050493">
    <property type="entry name" value="FAD-dep_Monooxygenase_BioMet"/>
</dbReference>
<dbReference type="PROSITE" id="PS51257">
    <property type="entry name" value="PROKAR_LIPOPROTEIN"/>
    <property type="match status" value="1"/>
</dbReference>
<keyword evidence="6" id="KW-0472">Membrane</keyword>
<reference evidence="8 9" key="1">
    <citation type="journal article" date="2018" name="Biotechnol. Biofuels">
        <title>Integrative visual omics of the white-rot fungus Polyporus brumalis exposes the biotechnological potential of its oxidative enzymes for delignifying raw plant biomass.</title>
        <authorList>
            <person name="Miyauchi S."/>
            <person name="Rancon A."/>
            <person name="Drula E."/>
            <person name="Hage H."/>
            <person name="Chaduli D."/>
            <person name="Favel A."/>
            <person name="Grisel S."/>
            <person name="Henrissat B."/>
            <person name="Herpoel-Gimbert I."/>
            <person name="Ruiz-Duenas F.J."/>
            <person name="Chevret D."/>
            <person name="Hainaut M."/>
            <person name="Lin J."/>
            <person name="Wang M."/>
            <person name="Pangilinan J."/>
            <person name="Lipzen A."/>
            <person name="Lesage-Meessen L."/>
            <person name="Navarro D."/>
            <person name="Riley R."/>
            <person name="Grigoriev I.V."/>
            <person name="Zhou S."/>
            <person name="Raouche S."/>
            <person name="Rosso M.N."/>
        </authorList>
    </citation>
    <scope>NUCLEOTIDE SEQUENCE [LARGE SCALE GENOMIC DNA]</scope>
    <source>
        <strain evidence="8 9">BRFM 1820</strain>
    </source>
</reference>
<evidence type="ECO:0000256" key="2">
    <source>
        <dbReference type="ARBA" id="ARBA00022630"/>
    </source>
</evidence>
<dbReference type="GO" id="GO:0004497">
    <property type="term" value="F:monooxygenase activity"/>
    <property type="evidence" value="ECO:0007669"/>
    <property type="project" value="UniProtKB-KW"/>
</dbReference>
<dbReference type="InterPro" id="IPR002938">
    <property type="entry name" value="FAD-bd"/>
</dbReference>
<dbReference type="STRING" id="139420.A0A371DCR4"/>
<keyword evidence="9" id="KW-1185">Reference proteome</keyword>
<keyword evidence="6" id="KW-0812">Transmembrane</keyword>
<name>A0A371DCR4_9APHY</name>
<evidence type="ECO:0000256" key="5">
    <source>
        <dbReference type="ARBA" id="ARBA00023033"/>
    </source>
</evidence>
<feature type="transmembrane region" description="Helical" evidence="6">
    <location>
        <begin position="16"/>
        <end position="36"/>
    </location>
</feature>
<sequence length="471" mass="51345">MSAESSRSNLPLQTSFPISFLIIGGGIAGLACALALRRVGHHVLVLEKMDRNAARAEGGVRLPPNLSKILFHWGLRDALLSKASVTTRLLFMRYESGDFLGEHVWDADMLKETRGMFLMMSHAELYDILYDAAIKHGAQVRFGAEVVDIDPEEQEVELASGEILSADVLVGADGEYGSSRSALLGERDVGTPTGLAVYDTLVPAKDIPEYAQKLSEKKNGQFVAFGKGQAVVAYAIHGTDDVAFQLYGRDTGDDGRYEDDPSVDVPQVVQDIAQKLRLLVRGARKAVRISVREHRDLEDWVSDDGRLVLIGEAAHPFPPGTIQGTAMAVEDGAVLAKLFSHLSSERQIESFLYAFQELRQARVRDVRAGEFASIFFMTADGPDAAARDAAMRGKAAQGKNVLEGEGSAEGVWEEYRVVFGYDCEDEADDWWVQWGMLRERANGASEMGASVPSLLDFSAATSQVQITVAAE</sequence>
<keyword evidence="3" id="KW-0274">FAD</keyword>
<keyword evidence="4" id="KW-0560">Oxidoreductase</keyword>
<dbReference type="Gene3D" id="3.50.50.60">
    <property type="entry name" value="FAD/NAD(P)-binding domain"/>
    <property type="match status" value="1"/>
</dbReference>
<evidence type="ECO:0000259" key="7">
    <source>
        <dbReference type="Pfam" id="PF01494"/>
    </source>
</evidence>
<keyword evidence="6" id="KW-1133">Transmembrane helix</keyword>
<dbReference type="AlphaFoldDB" id="A0A371DCR4"/>
<evidence type="ECO:0000256" key="6">
    <source>
        <dbReference type="SAM" id="Phobius"/>
    </source>
</evidence>
<evidence type="ECO:0000313" key="8">
    <source>
        <dbReference type="EMBL" id="RDX50306.1"/>
    </source>
</evidence>
<dbReference type="Pfam" id="PF01494">
    <property type="entry name" value="FAD_binding_3"/>
    <property type="match status" value="1"/>
</dbReference>
<evidence type="ECO:0000256" key="4">
    <source>
        <dbReference type="ARBA" id="ARBA00023002"/>
    </source>
</evidence>
<dbReference type="OrthoDB" id="420606at2759"/>
<evidence type="ECO:0000313" key="9">
    <source>
        <dbReference type="Proteomes" id="UP000256964"/>
    </source>
</evidence>
<protein>
    <submittedName>
        <fullName evidence="8">FAD/NAD-P-binding domain-containing protein</fullName>
    </submittedName>
</protein>
<proteinExistence type="inferred from homology"/>
<dbReference type="PANTHER" id="PTHR13789:SF147">
    <property type="entry name" value="PUTATIVE (AFU_ORTHOLOGUE AFUA_2G01950)-RELATED"/>
    <property type="match status" value="1"/>
</dbReference>
<accession>A0A371DCR4</accession>
<dbReference type="EMBL" id="KZ857400">
    <property type="protein sequence ID" value="RDX50306.1"/>
    <property type="molecule type" value="Genomic_DNA"/>
</dbReference>